<dbReference type="Proteomes" id="UP000197068">
    <property type="component" value="Unassembled WGS sequence"/>
</dbReference>
<proteinExistence type="predicted"/>
<evidence type="ECO:0000313" key="2">
    <source>
        <dbReference type="Proteomes" id="UP000197068"/>
    </source>
</evidence>
<keyword evidence="2" id="KW-1185">Reference proteome</keyword>
<accession>A0ABQ0MWD0</accession>
<organism evidence="1 2">
    <name type="scientific">Colwellia marinimaniae</name>
    <dbReference type="NCBI Taxonomy" id="1513592"/>
    <lineage>
        <taxon>Bacteria</taxon>
        <taxon>Pseudomonadati</taxon>
        <taxon>Pseudomonadota</taxon>
        <taxon>Gammaproteobacteria</taxon>
        <taxon>Alteromonadales</taxon>
        <taxon>Colwelliaceae</taxon>
        <taxon>Colwellia</taxon>
    </lineage>
</organism>
<dbReference type="InterPro" id="IPR036511">
    <property type="entry name" value="TGT-like_sf"/>
</dbReference>
<name>A0ABQ0MWD0_9GAMM</name>
<sequence>MININPSTQNHLGYAIYFPAAQSNYATEILKPHTMPSGLDIKDLNFLNRESRLFCLHVVLYSAGVEKPWKKSGISKTIATERVIGANQDSLIMIDSGGFQADKITFTLKVIESIYRYQLKYADLAPLIDIPTNKMYDQLTGRKRLSKFFPYTTLASCLQKTLYFQDVYIGLGAQKHDKFLNVLQGEGFDDCRLWYEAIKLNPLHGWAIGAGRANNFTVQLHRIIWLLEDGMFDRESTWIHFFGISDLKTSVLLTAILRGLRKYLAGSCVVEMSYDTRSPFYNGVLAKVEGRPIISPKRTAPQAYRFNQQQWINNPEPFPYQFSEISKYLTKGHIVTDDHGSPKITPLGYLLMQNHNLDVTVRNIDTMHQIIYGHASYPEKLKLIPRHLMMAVGAIDCLFDKKNTTAMKSLLNTQQMQWKLNNAYKNN</sequence>
<comment type="caution">
    <text evidence="1">The sequence shown here is derived from an EMBL/GenBank/DDBJ whole genome shotgun (WGS) entry which is preliminary data.</text>
</comment>
<evidence type="ECO:0000313" key="1">
    <source>
        <dbReference type="EMBL" id="GAW96679.1"/>
    </source>
</evidence>
<reference evidence="1 2" key="1">
    <citation type="submission" date="2017-06" db="EMBL/GenBank/DDBJ databases">
        <title>Whole Genome Sequences of Colwellia marinimaniae MTCD1.</title>
        <authorList>
            <person name="Kusumoto H."/>
            <person name="Inoue M."/>
            <person name="Tanikawa K."/>
            <person name="Maeji H."/>
            <person name="Cameron J.H."/>
            <person name="Bartlett D.H."/>
        </authorList>
    </citation>
    <scope>NUCLEOTIDE SEQUENCE [LARGE SCALE GENOMIC DNA]</scope>
    <source>
        <strain evidence="1 2">MTCD1</strain>
    </source>
</reference>
<gene>
    <name evidence="1" type="ORF">MTCD1_02299</name>
</gene>
<dbReference type="EMBL" id="BDQM01000017">
    <property type="protein sequence ID" value="GAW96679.1"/>
    <property type="molecule type" value="Genomic_DNA"/>
</dbReference>
<protein>
    <submittedName>
        <fullName evidence="1">Uncharacterized protein</fullName>
    </submittedName>
</protein>
<dbReference type="RefSeq" id="WP_057179694.1">
    <property type="nucleotide sequence ID" value="NZ_BDQM01000017.1"/>
</dbReference>
<dbReference type="Gene3D" id="3.20.20.105">
    <property type="entry name" value="Queuine tRNA-ribosyltransferase-like"/>
    <property type="match status" value="1"/>
</dbReference>